<evidence type="ECO:0000259" key="8">
    <source>
        <dbReference type="Pfam" id="PF00149"/>
    </source>
</evidence>
<comment type="subunit">
    <text evidence="2 7">Heterodimer of SbcC and SbcD.</text>
</comment>
<gene>
    <name evidence="7" type="primary">sbcD</name>
    <name evidence="10" type="ORF">H9Q78_03125</name>
</gene>
<protein>
    <recommendedName>
        <fullName evidence="3 7">Nuclease SbcCD subunit D</fullName>
    </recommendedName>
</protein>
<dbReference type="GO" id="GO:0008408">
    <property type="term" value="F:3'-5' exonuclease activity"/>
    <property type="evidence" value="ECO:0007669"/>
    <property type="project" value="InterPro"/>
</dbReference>
<dbReference type="Pfam" id="PF12320">
    <property type="entry name" value="SbcD_C"/>
    <property type="match status" value="1"/>
</dbReference>
<reference evidence="10 11" key="1">
    <citation type="submission" date="2020-08" db="EMBL/GenBank/DDBJ databases">
        <authorList>
            <person name="Liu C."/>
            <person name="Sun Q."/>
        </authorList>
    </citation>
    <scope>NUCLEOTIDE SEQUENCE [LARGE SCALE GENOMIC DNA]</scope>
    <source>
        <strain evidence="10 11">NSJ-38</strain>
    </source>
</reference>
<evidence type="ECO:0000256" key="5">
    <source>
        <dbReference type="ARBA" id="ARBA00022801"/>
    </source>
</evidence>
<accession>A0A7G9G5T2</accession>
<comment type="similarity">
    <text evidence="1 7">Belongs to the SbcD family.</text>
</comment>
<evidence type="ECO:0000256" key="2">
    <source>
        <dbReference type="ARBA" id="ARBA00011322"/>
    </source>
</evidence>
<dbReference type="InterPro" id="IPR004593">
    <property type="entry name" value="SbcD"/>
</dbReference>
<evidence type="ECO:0000256" key="4">
    <source>
        <dbReference type="ARBA" id="ARBA00022722"/>
    </source>
</evidence>
<dbReference type="Proteomes" id="UP000515823">
    <property type="component" value="Chromosome"/>
</dbReference>
<dbReference type="KEGG" id="qdo:H9Q78_03125"/>
<dbReference type="GO" id="GO:0006260">
    <property type="term" value="P:DNA replication"/>
    <property type="evidence" value="ECO:0007669"/>
    <property type="project" value="UniProtKB-KW"/>
</dbReference>
<keyword evidence="11" id="KW-1185">Reference proteome</keyword>
<keyword evidence="6 7" id="KW-0269">Exonuclease</keyword>
<dbReference type="CDD" id="cd00840">
    <property type="entry name" value="MPP_Mre11_N"/>
    <property type="match status" value="1"/>
</dbReference>
<dbReference type="GO" id="GO:0006310">
    <property type="term" value="P:DNA recombination"/>
    <property type="evidence" value="ECO:0007669"/>
    <property type="project" value="UniProtKB-KW"/>
</dbReference>
<name>A0A7G9G5T2_9FIRM</name>
<evidence type="ECO:0000256" key="6">
    <source>
        <dbReference type="ARBA" id="ARBA00022839"/>
    </source>
</evidence>
<evidence type="ECO:0000256" key="7">
    <source>
        <dbReference type="RuleBase" id="RU363069"/>
    </source>
</evidence>
<dbReference type="GO" id="GO:0004519">
    <property type="term" value="F:endonuclease activity"/>
    <property type="evidence" value="ECO:0007669"/>
    <property type="project" value="UniProtKB-KW"/>
</dbReference>
<dbReference type="InterPro" id="IPR041796">
    <property type="entry name" value="Mre11_N"/>
</dbReference>
<evidence type="ECO:0000256" key="3">
    <source>
        <dbReference type="ARBA" id="ARBA00013365"/>
    </source>
</evidence>
<feature type="domain" description="Nuclease SbcCD subunit D C-terminal" evidence="9">
    <location>
        <begin position="271"/>
        <end position="380"/>
    </location>
</feature>
<dbReference type="InterPro" id="IPR029052">
    <property type="entry name" value="Metallo-depent_PP-like"/>
</dbReference>
<keyword evidence="7" id="KW-0255">Endonuclease</keyword>
<comment type="function">
    <text evidence="7">SbcCD cleaves DNA hairpin structures. These structures can inhibit DNA replication and are intermediates in certain DNA recombination reactions. The complex acts as a 3'-&gt;5' double strand exonuclease that can open hairpins. It also has a 5' single-strand endonuclease activity.</text>
</comment>
<evidence type="ECO:0000256" key="1">
    <source>
        <dbReference type="ARBA" id="ARBA00010555"/>
    </source>
</evidence>
<keyword evidence="7" id="KW-0233">DNA recombination</keyword>
<sequence length="405" mass="44961">MKFIHTGDLHIGKIVNGFSMLEEQKRALDAIFTLAEETCADAVLIAGDIYDRAIPPKEGVSLFDGFLGRCTEAGIPVLGIAGNHDSPERISFAEVPLKRQGIYLEGVLKGSPTAVCFSDEWGTVTVHLLPFAGPAGMKAVFGDGESDAEGFSEGVQNAVKRMQVSDGERHILVTHHFVGDGEWQPEVCDSESRTAVGGADLVDASLFDAFDYTALGHLHRAQKVGERPIYYSGSPVKYSFSEANQRKSVYLVELREKGNLTMERRFLTPIHDMRIIRGPMMELMKPEVYTLPHEVRLPAGHELRDAPGYTLPHREDYICAVLTDEEELLDPAESLRAVYPNLMQLVLEKNLTGEGEGTFSGRTRERKSPEELFAEFFREVTGREADEARLCAMREAIEWAEKEGL</sequence>
<dbReference type="Gene3D" id="3.60.21.10">
    <property type="match status" value="1"/>
</dbReference>
<dbReference type="PANTHER" id="PTHR30337:SF0">
    <property type="entry name" value="NUCLEASE SBCCD SUBUNIT D"/>
    <property type="match status" value="1"/>
</dbReference>
<dbReference type="InterPro" id="IPR004843">
    <property type="entry name" value="Calcineurin-like_PHP"/>
</dbReference>
<dbReference type="InterPro" id="IPR026843">
    <property type="entry name" value="SbcD_C"/>
</dbReference>
<keyword evidence="4 7" id="KW-0540">Nuclease</keyword>
<dbReference type="PANTHER" id="PTHR30337">
    <property type="entry name" value="COMPONENT OF ATP-DEPENDENT DSDNA EXONUCLEASE"/>
    <property type="match status" value="1"/>
</dbReference>
<evidence type="ECO:0000313" key="10">
    <source>
        <dbReference type="EMBL" id="QNM06164.1"/>
    </source>
</evidence>
<dbReference type="AlphaFoldDB" id="A0A7G9G5T2"/>
<dbReference type="NCBIfam" id="TIGR00619">
    <property type="entry name" value="sbcd"/>
    <property type="match status" value="1"/>
</dbReference>
<dbReference type="InterPro" id="IPR050535">
    <property type="entry name" value="DNA_Repair-Maintenance_Comp"/>
</dbReference>
<feature type="domain" description="Calcineurin-like phosphoesterase" evidence="8">
    <location>
        <begin position="1"/>
        <end position="220"/>
    </location>
</feature>
<dbReference type="RefSeq" id="WP_249303551.1">
    <property type="nucleotide sequence ID" value="NZ_CP060634.1"/>
</dbReference>
<proteinExistence type="inferred from homology"/>
<keyword evidence="7" id="KW-0235">DNA replication</keyword>
<evidence type="ECO:0000313" key="11">
    <source>
        <dbReference type="Proteomes" id="UP000515823"/>
    </source>
</evidence>
<keyword evidence="5 7" id="KW-0378">Hydrolase</keyword>
<dbReference type="Pfam" id="PF00149">
    <property type="entry name" value="Metallophos"/>
    <property type="match status" value="1"/>
</dbReference>
<evidence type="ECO:0000259" key="9">
    <source>
        <dbReference type="Pfam" id="PF12320"/>
    </source>
</evidence>
<organism evidence="10 11">
    <name type="scientific">Qiania dongpingensis</name>
    <dbReference type="NCBI Taxonomy" id="2763669"/>
    <lineage>
        <taxon>Bacteria</taxon>
        <taxon>Bacillati</taxon>
        <taxon>Bacillota</taxon>
        <taxon>Clostridia</taxon>
        <taxon>Lachnospirales</taxon>
        <taxon>Lachnospiraceae</taxon>
        <taxon>Qiania</taxon>
    </lineage>
</organism>
<dbReference type="SUPFAM" id="SSF56300">
    <property type="entry name" value="Metallo-dependent phosphatases"/>
    <property type="match status" value="1"/>
</dbReference>
<dbReference type="EMBL" id="CP060634">
    <property type="protein sequence ID" value="QNM06164.1"/>
    <property type="molecule type" value="Genomic_DNA"/>
</dbReference>